<feature type="domain" description="DUF7507" evidence="4">
    <location>
        <begin position="2951"/>
        <end position="3055"/>
    </location>
</feature>
<feature type="domain" description="DUF7507" evidence="4">
    <location>
        <begin position="1785"/>
        <end position="1892"/>
    </location>
</feature>
<feature type="compositionally biased region" description="Pro residues" evidence="1">
    <location>
        <begin position="3735"/>
        <end position="3798"/>
    </location>
</feature>
<feature type="domain" description="DUF7507" evidence="4">
    <location>
        <begin position="2695"/>
        <end position="2802"/>
    </location>
</feature>
<keyword evidence="2" id="KW-0472">Membrane</keyword>
<keyword evidence="2" id="KW-0812">Transmembrane</keyword>
<organism evidence="5 6">
    <name type="scientific">Corynebacterium choanae</name>
    <dbReference type="NCBI Taxonomy" id="1862358"/>
    <lineage>
        <taxon>Bacteria</taxon>
        <taxon>Bacillati</taxon>
        <taxon>Actinomycetota</taxon>
        <taxon>Actinomycetes</taxon>
        <taxon>Mycobacteriales</taxon>
        <taxon>Corynebacteriaceae</taxon>
        <taxon>Corynebacterium</taxon>
    </lineage>
</organism>
<feature type="domain" description="DUF7507" evidence="4">
    <location>
        <begin position="2163"/>
        <end position="2277"/>
    </location>
</feature>
<dbReference type="InterPro" id="IPR051172">
    <property type="entry name" value="Chlamydia_OmcB"/>
</dbReference>
<gene>
    <name evidence="5" type="ORF">CCHOA_11205</name>
</gene>
<feature type="domain" description="DUF7507" evidence="4">
    <location>
        <begin position="2833"/>
        <end position="2929"/>
    </location>
</feature>
<feature type="domain" description="DUF7507" evidence="4">
    <location>
        <begin position="2040"/>
        <end position="2142"/>
    </location>
</feature>
<feature type="signal peptide" evidence="3">
    <location>
        <begin position="1"/>
        <end position="27"/>
    </location>
</feature>
<keyword evidence="2" id="KW-1133">Transmembrane helix</keyword>
<feature type="domain" description="DUF7507" evidence="4">
    <location>
        <begin position="1903"/>
        <end position="2024"/>
    </location>
</feature>
<evidence type="ECO:0000256" key="2">
    <source>
        <dbReference type="SAM" id="Phobius"/>
    </source>
</evidence>
<name>A0A3G6J972_9CORY</name>
<feature type="region of interest" description="Disordered" evidence="1">
    <location>
        <begin position="3731"/>
        <end position="3804"/>
    </location>
</feature>
<evidence type="ECO:0000259" key="4">
    <source>
        <dbReference type="Pfam" id="PF24346"/>
    </source>
</evidence>
<feature type="domain" description="DUF7507" evidence="4">
    <location>
        <begin position="2571"/>
        <end position="2671"/>
    </location>
</feature>
<accession>A0A3G6J972</accession>
<feature type="chain" id="PRO_5017969712" evidence="3">
    <location>
        <begin position="28"/>
        <end position="3904"/>
    </location>
</feature>
<protein>
    <submittedName>
        <fullName evidence="5">Translocon-associated protein beta (TRAPB)</fullName>
    </submittedName>
</protein>
<feature type="region of interest" description="Disordered" evidence="1">
    <location>
        <begin position="1297"/>
        <end position="1321"/>
    </location>
</feature>
<dbReference type="InterPro" id="IPR055354">
    <property type="entry name" value="DUF7507"/>
</dbReference>
<dbReference type="PANTHER" id="PTHR34819">
    <property type="entry name" value="LARGE CYSTEINE-RICH PERIPLASMIC PROTEIN OMCB"/>
    <property type="match status" value="1"/>
</dbReference>
<dbReference type="InterPro" id="IPR047589">
    <property type="entry name" value="DUF11_rpt"/>
</dbReference>
<sequence precursor="true">MAVLLAQLCAIMLVTVGLQVTVAPARAAEPAATPIGTISGVTVTPPVETTAAVGTSISYTFNLNCQQSCNGISITMPRPAAAWPKGAVTAAPPGASITTPTGEQSTITFPKLGETGNGVYSVTVSWPTKDPFSYPSKQDVPFTVALNGQTATGTVPTTITGSPSYTFRKSASVNQAVHGQYITYVAEYFRYSGEGVTGSLGVIKDQLPAGLEFVKFLNTDPTPGGQATFNDIVDDYANGFLKAVNNRDERLISRDYLRYDAETRTIQLTVDKTVDAAAQRVQVLRIKYVARVTEEAVVNQNLDNSFGWRNEGLTDLGGNPVTNTVKDAVKSIRVIEAGAGSVGKSPVGTQLNHRDKQTFNFSVLRYGNGPITISDRLRPQGCLQYPNAVYQEPGKEQPCSVAGGDGKVHYVPQEFLLEPVTIYQGSGDDFQVVQGHPAAKITLVNAAGQTHELPEVPADTDTDRKRIALTAPAGFIPVGFTAVLTGVPSGERQVGYITGRIDIPDRLFEKPDGSRLENINLINDIRFDYADLGNKPIVRTAAARMTVYENFANPGITLETKVEKYISDEQPAKVRFTLKNDSDEPYQPTGYIVMPNGWEIHPDKVFAAYNNPVCNRGVTVGEGQTVYQPNMLRWERLAQRSPSGGEIWKYSAPEGVVVPGKASVNGCQVDLDVFAAGAPAGKYTDPVLDNEFPAIEAMVTAADPEQPLAATPAFATNPYGIGCRPDEQSCRDMKRWRTSTATVSVDPFVAAEINKYAWGDKDPSLDTRTTALPADDQLATTSWATKDVTFFLRVGTSGSVPLKDYVLYDALPAAGPWTAMNSLQLSQETTAGTHTTYDPATGEVTGSEVNNNTLVPTLTGPIVLPDVSYYDKTLRRWKIGPVPAKIYYSAATDPCRPEMGATRAGAYPTDRPACATFNGENEWKTADQVSDWASIRYLRIEFLTQLTGQFDIPVPMKMPENDTTGTGIGDSDIAINRVAFRAANPNGDVDLGTLPPAVARVKYVPELEVNKSLILPDTGGSFGDARRELDGTDPGDYLIGVGDYVLFQISVTGKNDGVVLESPMIRDFIPAGLKFVDVLENETTGHVYTSYADPVADEAAAAVENPVLPTNPTSKVVWFPGLLTDDGVIDPNNPNAPHKPAKVTMRLQVTGDNIGVIQNFAFGTTREQVNIPTQDSCNQQNAQAIADGATQNNCDSQTITIAPSIRGSLFDLGTTPGDGLTETTPRVTKLPAGAVVAQLLDETGQPVLIDGKPVTVDVDEEGNYVFPKVYPGREYQVALTVSDTYQETFAQRFQFMPAESSSDDSDISEPHHIDGGIDTTSSTPRAVTGVFTVPGTAGVGSANVVNVDFAVKANIVDLTLVKSANETEPRNVGDTASFTISGANTGNVPLSNVHLTDEWATSHQVTPLCTITNQAGQTVTDQRGDLLSDPGAILQPGDNYACEVRYQVTQADLDQQLPLRNEAKITGEYAGKTVEKTDSASIDVHTAAPAFTVTKTVELPVEKSAQLHVGDEVLFVIEVANTGNVTLTNVAVADQFSYESQPTNLVCGLDRSKLTVDDATKQAIVIPAIPPQVTYTCLGKFVADQEFLENQSQEVNVATVIPNYSTRNEDNELVEVPMAPKSDEVRLQPVAANPQLQVTKEVRTDDGSYANTRQGTLDNGGQLTFRLTVRNTGDVQVQRITLTDTLTGRAHSENLEVGICTDENNQVVAGNGSIALRAGQAVTCEVTMHYTQQDVDQQQTLTNQVTVTGVAKSIDDNGKPVQVEVTESDDQLADNTVTITPPAASPALQLDKTSDKPADTLLLAGDEVTYTFRIENTGNVTINDVRLEEDLAGVKLTCPDDVKTLSPGAVATCSGTYTVTADDVARDDQSAKPLSNTARVHGHDPQHQPVVSNDSSTSIETGAPRLAIVKEARGYDGADIDNLQAGDAVVYQITVTNNGTAPLFHVHVNDDTLRLWGAKNLPCYVGDNLEDQFDGFSPEGIPALGVGEYARCVALVQIPQEDIDESLPIVNTASAEGEDARGNRSNVPSFSATVETSEAASMTLQKTSDAPEYMVQGDTVVYTFVFTNTGDVTLKQVTLHDDMLAQRGIDVASATGFCAPFDLPPGQTHTCYSPPVTIDARDIAGRELLNQAAFTSLKPSGNFTNTDPVTGESNIVADKLVVPRIELVKSIVDEPADGYGVGDTVTFAIVATNAGLTPLTGVKLRDPVAAQRSAAETPSASAIDCGDRPEFVGVDGGTLAVDESVRCTVTMQVTQADVDDGNGLLNNAYATGDTRQASARAAAEVTAPLKRETSLLLEKSIDNEQPIYQAGDTVNYRFVLTNTGQLTVHDITISDDMLADAGVDIVCPQQVTKPGLGAGEHAECSATYTVTAKDAATASTPNTIRNIASADGVAADGLPVSAPQVAADFVSGTPNLVVAKTAKIVSGGVTGDDEQTRVVAGSTVEWTVTVTNTGNAPADNVTLNDAMFAAPNTVVCTPVTATGAPGNADTTVQTPPGEPATLAPDALGSMPAGSAVQCVVTTTITQDDVDAANTTVNTATASRSVANPGADDAPTVTTGEVTAKVPNALAAGISLTKEVTAATKKEQYVAGDRIVYSFTVTNTGQVTLSDISITDPLLAGLQITCPVTTLAPDASTTCLAEPYIVTDSDATRDAGQLLNEASVTGVAPAGRDNLSGVDDNNTVTANDEVTVTVGAPKLVLKKLAQPTTQLAADAEVTYTLTATNAGNTPLEEVTITDPWFAADQLSCTGPSGEPISDIAAGVQLPQPGDSITCYATKTISQKEVDAGLPLTNTATATGYSNGVPTSTTDPDDANDRVQVTDTAQVTVSPTTAAALTLEKQAAPEGILTTGDQVMYTFTVRNTGSVTVHDVAIVDQQLDGIAITCEKDVLAPGESTPCAAAAPYVITSTDAANGSVENTATVTGLKPDQTADTPLAERPSANASVTVDTGLPRLQVKKTALAESAQVGDSVKFALEVTNIGTTPVEHIGVVDKLAAERGAKVNCDDPAIAAGEKTLAPQAMFQCTVSVEVNTADLAEKELINIAEVTGSYHQQKTPEATSTATVTVQARDAALATKIFIDNTTQGEQSSSGDGQTADTAVTVPYGTQATATVTVTNSGAAPLVGVGITIDGYPAASLTNLPVTITDDAGNTVDNLHPVDGIEGLVIRQAESGYVLSADATLPAVVLPSGATATVEVLLPAQTAKEASYPVDASAINAETNQPVTTAHDPLYTVAATTPQLAGKIFGDSVTTDDGQSPATAVAVPAGKPFPAAITVTNTGTSPLTAITIAVDGALADSLTLTMTDAAGNPLAGKDIPTSAKPVDGVVLRFSNGQLVLSADKSLPAVLLPPGATITGSVTVAASQIGKNTQQTVTAVDAITGTQVQSVDDFYTTAESTPPPATNPALSAKIFVDEPTTATAGRGDGDTVEQAVVVPQQATPTATMIITNTGDEPIGSLALTLPETDTTAPVFTLKIAGGELVSTPTTATGVEGNVLRQQPDGSLILSSDSALPAVVLQPGQELQASIVLPEQAAGVRDYPLAVSGEGTSSATQVTDTDSLYVRGAGDAQLVTKLYVGDTLPGADHNVDPAVDGQTSATAVPVLAGSPVTISAAMTNTASEPLTHLYPSTTGPVTLDDATWQLVDEDGNAVAPDTGEHADGLMLRVTRDGTVVLSDDATLDPVVLQPGQTIVATTTVTITGTESVESMITVTGVTPDGSTPVIASDPLWLVAAEQPVDPTDPPVDPTDPPVDPTDPTDPPVDPTDPPVDPTDPPVDPTDPPVDPTDPPVDPTDPAPEPPQPVAPGSSSSEVPWWIIVVPGVIVTVPILGGLINSGLLPPVTSTPGPVTPPEPPVSEVQTPQQPQPVQPEPPRDGLLARTGADVDQLGLVALLLLLLGGGLLVLRRRSA</sequence>
<dbReference type="EMBL" id="CP033896">
    <property type="protein sequence ID" value="AZA14617.1"/>
    <property type="molecule type" value="Genomic_DNA"/>
</dbReference>
<reference evidence="5 6" key="1">
    <citation type="submission" date="2018-11" db="EMBL/GenBank/DDBJ databases">
        <authorList>
            <person name="Kleinhagauer T."/>
            <person name="Glaeser S.P."/>
            <person name="Spergser J."/>
            <person name="Ruckert C."/>
            <person name="Kaempfer P."/>
            <person name="Busse H.-J."/>
        </authorList>
    </citation>
    <scope>NUCLEOTIDE SEQUENCE [LARGE SCALE GENOMIC DNA]</scope>
    <source>
        <strain evidence="5 6">200CH</strain>
    </source>
</reference>
<dbReference type="Pfam" id="PF24346">
    <property type="entry name" value="DUF7507"/>
    <property type="match status" value="12"/>
</dbReference>
<evidence type="ECO:0000313" key="6">
    <source>
        <dbReference type="Proteomes" id="UP000269019"/>
    </source>
</evidence>
<feature type="transmembrane region" description="Helical" evidence="2">
    <location>
        <begin position="3882"/>
        <end position="3899"/>
    </location>
</feature>
<feature type="domain" description="DUF7507" evidence="4">
    <location>
        <begin position="1488"/>
        <end position="1557"/>
    </location>
</feature>
<dbReference type="RefSeq" id="WP_164472469.1">
    <property type="nucleotide sequence ID" value="NZ_CP033896.1"/>
</dbReference>
<dbReference type="Proteomes" id="UP000269019">
    <property type="component" value="Chromosome"/>
</dbReference>
<feature type="domain" description="DUF7507" evidence="4">
    <location>
        <begin position="1634"/>
        <end position="1752"/>
    </location>
</feature>
<feature type="compositionally biased region" description="Polar residues" evidence="1">
    <location>
        <begin position="1889"/>
        <end position="1898"/>
    </location>
</feature>
<feature type="region of interest" description="Disordered" evidence="1">
    <location>
        <begin position="1868"/>
        <end position="1898"/>
    </location>
</feature>
<feature type="domain" description="DUF7507" evidence="4">
    <location>
        <begin position="2294"/>
        <end position="2401"/>
    </location>
</feature>
<evidence type="ECO:0000256" key="3">
    <source>
        <dbReference type="SAM" id="SignalP"/>
    </source>
</evidence>
<feature type="region of interest" description="Disordered" evidence="1">
    <location>
        <begin position="3838"/>
        <end position="3871"/>
    </location>
</feature>
<dbReference type="NCBIfam" id="TIGR01451">
    <property type="entry name" value="B_ant_repeat"/>
    <property type="match status" value="9"/>
</dbReference>
<evidence type="ECO:0000256" key="1">
    <source>
        <dbReference type="SAM" id="MobiDB-lite"/>
    </source>
</evidence>
<keyword evidence="3" id="KW-0732">Signal</keyword>
<feature type="domain" description="DUF7507" evidence="4">
    <location>
        <begin position="1358"/>
        <end position="1475"/>
    </location>
</feature>
<evidence type="ECO:0000313" key="5">
    <source>
        <dbReference type="EMBL" id="AZA14617.1"/>
    </source>
</evidence>
<keyword evidence="6" id="KW-1185">Reference proteome</keyword>
<proteinExistence type="predicted"/>
<dbReference type="KEGG" id="ccho:CCHOA_11205"/>
<dbReference type="PANTHER" id="PTHR34819:SF3">
    <property type="entry name" value="CELL SURFACE PROTEIN"/>
    <property type="match status" value="1"/>
</dbReference>